<reference evidence="3 4" key="1">
    <citation type="submission" date="2023-08" db="EMBL/GenBank/DDBJ databases">
        <title>Mesonia sp. MT50, isolated from deep-sea sediment of the Mariana Trench.</title>
        <authorList>
            <person name="Fu H."/>
        </authorList>
    </citation>
    <scope>NUCLEOTIDE SEQUENCE [LARGE SCALE GENOMIC DNA]</scope>
    <source>
        <strain evidence="3 4">MT50</strain>
    </source>
</reference>
<accession>A0ABU1A4Q1</accession>
<dbReference type="InterPro" id="IPR001789">
    <property type="entry name" value="Sig_transdc_resp-reg_receiver"/>
</dbReference>
<keyword evidence="1" id="KW-0597">Phosphoprotein</keyword>
<evidence type="ECO:0000256" key="1">
    <source>
        <dbReference type="PROSITE-ProRule" id="PRU00169"/>
    </source>
</evidence>
<feature type="domain" description="Response regulatory" evidence="2">
    <location>
        <begin position="7"/>
        <end position="137"/>
    </location>
</feature>
<organism evidence="3 4">
    <name type="scientific">Mesonia profundi</name>
    <dbReference type="NCBI Taxonomy" id="3070998"/>
    <lineage>
        <taxon>Bacteria</taxon>
        <taxon>Pseudomonadati</taxon>
        <taxon>Bacteroidota</taxon>
        <taxon>Flavobacteriia</taxon>
        <taxon>Flavobacteriales</taxon>
        <taxon>Flavobacteriaceae</taxon>
        <taxon>Mesonia</taxon>
    </lineage>
</organism>
<dbReference type="EMBL" id="JAVHUL010000036">
    <property type="protein sequence ID" value="MDQ7918261.1"/>
    <property type="molecule type" value="Genomic_DNA"/>
</dbReference>
<dbReference type="RefSeq" id="WP_308865255.1">
    <property type="nucleotide sequence ID" value="NZ_JAVHUL010000036.1"/>
</dbReference>
<dbReference type="PROSITE" id="PS50110">
    <property type="entry name" value="RESPONSE_REGULATORY"/>
    <property type="match status" value="1"/>
</dbReference>
<dbReference type="Gene3D" id="3.40.50.2300">
    <property type="match status" value="1"/>
</dbReference>
<proteinExistence type="predicted"/>
<comment type="caution">
    <text evidence="3">The sequence shown here is derived from an EMBL/GenBank/DDBJ whole genome shotgun (WGS) entry which is preliminary data.</text>
</comment>
<dbReference type="InterPro" id="IPR011006">
    <property type="entry name" value="CheY-like_superfamily"/>
</dbReference>
<feature type="modified residue" description="4-aspartylphosphate" evidence="1">
    <location>
        <position position="65"/>
    </location>
</feature>
<evidence type="ECO:0000313" key="3">
    <source>
        <dbReference type="EMBL" id="MDQ7918261.1"/>
    </source>
</evidence>
<protein>
    <recommendedName>
        <fullName evidence="2">Response regulatory domain-containing protein</fullName>
    </recommendedName>
</protein>
<gene>
    <name evidence="3" type="ORF">RBU60_11800</name>
</gene>
<dbReference type="Proteomes" id="UP001230915">
    <property type="component" value="Unassembled WGS sequence"/>
</dbReference>
<sequence>MKTNSHNVLLIADHPIITSAYQETFQKVASLPPHRFNIRTALSYQEALKKLDYYRVDTLHLMFIDLELPPYEAMKIYTGQDFVLYVKRNFPATKVAIITRFTSDFKIYNLVKHLSPDAFLVKSEFTNELMENCIKELVENPPFYTKKVIQSLRKNLSNDMLLDKIDMKLLYHISIGVKTKDLPALLHLSIASIERRKKRLRDLFGIDDDKNDNALIIAAREKGFV</sequence>
<evidence type="ECO:0000259" key="2">
    <source>
        <dbReference type="PROSITE" id="PS50110"/>
    </source>
</evidence>
<name>A0ABU1A4Q1_9FLAO</name>
<evidence type="ECO:0000313" key="4">
    <source>
        <dbReference type="Proteomes" id="UP001230915"/>
    </source>
</evidence>
<dbReference type="SUPFAM" id="SSF52172">
    <property type="entry name" value="CheY-like"/>
    <property type="match status" value="1"/>
</dbReference>
<keyword evidence="4" id="KW-1185">Reference proteome</keyword>